<dbReference type="GO" id="GO:0005814">
    <property type="term" value="C:centriole"/>
    <property type="evidence" value="ECO:0007669"/>
    <property type="project" value="TreeGrafter"/>
</dbReference>
<accession>A0A3L8DED7</accession>
<dbReference type="GO" id="GO:0005879">
    <property type="term" value="C:axonemal microtubule"/>
    <property type="evidence" value="ECO:0007669"/>
    <property type="project" value="TreeGrafter"/>
</dbReference>
<proteinExistence type="inferred from homology"/>
<comment type="caution">
    <text evidence="2">The sequence shown here is derived from an EMBL/GenBank/DDBJ whole genome shotgun (WGS) entry which is preliminary data.</text>
</comment>
<dbReference type="GO" id="GO:0036126">
    <property type="term" value="C:sperm flagellum"/>
    <property type="evidence" value="ECO:0007669"/>
    <property type="project" value="TreeGrafter"/>
</dbReference>
<dbReference type="InterPro" id="IPR033336">
    <property type="entry name" value="SAXO1/2"/>
</dbReference>
<evidence type="ECO:0000256" key="1">
    <source>
        <dbReference type="ARBA" id="ARBA00008738"/>
    </source>
</evidence>
<evidence type="ECO:0000313" key="2">
    <source>
        <dbReference type="EMBL" id="RLU18259.1"/>
    </source>
</evidence>
<organism evidence="2">
    <name type="scientific">Ooceraea biroi</name>
    <name type="common">Clonal raider ant</name>
    <name type="synonym">Cerapachys biroi</name>
    <dbReference type="NCBI Taxonomy" id="2015173"/>
    <lineage>
        <taxon>Eukaryota</taxon>
        <taxon>Metazoa</taxon>
        <taxon>Ecdysozoa</taxon>
        <taxon>Arthropoda</taxon>
        <taxon>Hexapoda</taxon>
        <taxon>Insecta</taxon>
        <taxon>Pterygota</taxon>
        <taxon>Neoptera</taxon>
        <taxon>Endopterygota</taxon>
        <taxon>Hymenoptera</taxon>
        <taxon>Apocrita</taxon>
        <taxon>Aculeata</taxon>
        <taxon>Formicoidea</taxon>
        <taxon>Formicidae</taxon>
        <taxon>Dorylinae</taxon>
        <taxon>Ooceraea</taxon>
    </lineage>
</organism>
<dbReference type="OrthoDB" id="3349449at2759"/>
<gene>
    <name evidence="2" type="ORF">DMN91_008615</name>
</gene>
<dbReference type="AlphaFoldDB" id="A0A3L8DED7"/>
<sequence length="267" mass="30944">PKQIPQRSIIEAKNKIRKYVQPEIPKSFAPIHMSYYGNWCVKPDPPITPCDRQWLGRGPIEDLTTHKHDYSWKCMKRSEPFKARNNLYPPCAALSGDTTYRSSYYNSSCLLPVSSYAPLRKYVKSDVPMEGCTTYKLSYWPNENSVKEEQPWSQKREYCRPVTPMDGCTTYKLSYWPHCEKPREPFSRQETDNLLNADCCFNDDTTYRLSYFGCGGDKPPDPIHQPGNILFSPCPLSHDTVNRVSRHEIVSLRDKFDSKIKSYVNSS</sequence>
<feature type="non-terminal residue" evidence="2">
    <location>
        <position position="1"/>
    </location>
</feature>
<dbReference type="PANTHER" id="PTHR31516:SF17">
    <property type="entry name" value="STABILIZER OF AXONEMAL MICROTUBULES 2"/>
    <property type="match status" value="1"/>
</dbReference>
<dbReference type="Proteomes" id="UP000279307">
    <property type="component" value="Chromosome 9"/>
</dbReference>
<comment type="similarity">
    <text evidence="1">Belongs to the FAM154 family.</text>
</comment>
<reference evidence="2" key="2">
    <citation type="submission" date="2018-07" db="EMBL/GenBank/DDBJ databases">
        <authorList>
            <person name="Mckenzie S.K."/>
            <person name="Kronauer D.J.C."/>
        </authorList>
    </citation>
    <scope>NUCLEOTIDE SEQUENCE</scope>
    <source>
        <strain evidence="2">Clonal line C1</strain>
    </source>
</reference>
<dbReference type="EMBL" id="QOIP01000009">
    <property type="protein sequence ID" value="RLU18259.1"/>
    <property type="molecule type" value="Genomic_DNA"/>
</dbReference>
<dbReference type="PANTHER" id="PTHR31516">
    <property type="entry name" value="STABILIZER OF AXONEMAL MICROTUBULES 2"/>
    <property type="match status" value="1"/>
</dbReference>
<dbReference type="GO" id="GO:0036064">
    <property type="term" value="C:ciliary basal body"/>
    <property type="evidence" value="ECO:0007669"/>
    <property type="project" value="TreeGrafter"/>
</dbReference>
<protein>
    <submittedName>
        <fullName evidence="2">Uncharacterized protein</fullName>
    </submittedName>
</protein>
<dbReference type="GO" id="GO:0008017">
    <property type="term" value="F:microtubule binding"/>
    <property type="evidence" value="ECO:0007669"/>
    <property type="project" value="InterPro"/>
</dbReference>
<reference evidence="2" key="1">
    <citation type="journal article" date="2018" name="Genome Res.">
        <title>The genomic architecture and molecular evolution of ant odorant receptors.</title>
        <authorList>
            <person name="McKenzie S.K."/>
            <person name="Kronauer D.J.C."/>
        </authorList>
    </citation>
    <scope>NUCLEOTIDE SEQUENCE [LARGE SCALE GENOMIC DNA]</scope>
    <source>
        <strain evidence="2">Clonal line C1</strain>
    </source>
</reference>
<name>A0A3L8DED7_OOCBI</name>